<proteinExistence type="inferred from homology"/>
<keyword evidence="1" id="KW-0256">Endoplasmic reticulum</keyword>
<feature type="transmembrane region" description="Helical" evidence="1">
    <location>
        <begin position="60"/>
        <end position="80"/>
    </location>
</feature>
<reference evidence="2 3" key="1">
    <citation type="journal article" date="2014" name="PLoS ONE">
        <title>Global Analysis of Gene Expression Profiles in Physic Nut (Jatropha curcas L.) Seedlings Exposed to Salt Stress.</title>
        <authorList>
            <person name="Zhang L."/>
            <person name="Zhang C."/>
            <person name="Wu P."/>
            <person name="Chen Y."/>
            <person name="Li M."/>
            <person name="Jiang H."/>
            <person name="Wu G."/>
        </authorList>
    </citation>
    <scope>NUCLEOTIDE SEQUENCE [LARGE SCALE GENOMIC DNA]</scope>
    <source>
        <strain evidence="3">cv. GZQX0401</strain>
        <tissue evidence="2">Young leaves</tissue>
    </source>
</reference>
<evidence type="ECO:0000313" key="3">
    <source>
        <dbReference type="Proteomes" id="UP000027138"/>
    </source>
</evidence>
<keyword evidence="1" id="KW-0931">ER-Golgi transport</keyword>
<accession>A0A067KSN9</accession>
<keyword evidence="1" id="KW-0472">Membrane</keyword>
<feature type="transmembrane region" description="Helical" evidence="1">
    <location>
        <begin position="20"/>
        <end position="40"/>
    </location>
</feature>
<dbReference type="EMBL" id="KK914353">
    <property type="protein sequence ID" value="KDP39157.1"/>
    <property type="molecule type" value="Genomic_DNA"/>
</dbReference>
<dbReference type="OrthoDB" id="435607at2759"/>
<dbReference type="AlphaFoldDB" id="A0A067KSN9"/>
<protein>
    <recommendedName>
        <fullName evidence="1">Endoplasmic reticulum transmembrane protein</fullName>
    </recommendedName>
</protein>
<dbReference type="GO" id="GO:0006886">
    <property type="term" value="P:intracellular protein transport"/>
    <property type="evidence" value="ECO:0007669"/>
    <property type="project" value="UniProtKB-UniRule"/>
</dbReference>
<keyword evidence="1" id="KW-0812">Transmembrane</keyword>
<comment type="caution">
    <text evidence="1">Lacks conserved residue(s) required for the propagation of feature annotation.</text>
</comment>
<keyword evidence="1" id="KW-1133">Transmembrane helix</keyword>
<comment type="subcellular location">
    <subcellularLocation>
        <location evidence="1">Endoplasmic reticulum membrane</location>
        <topology evidence="1">Multi-pass membrane protein</topology>
    </subcellularLocation>
</comment>
<evidence type="ECO:0000313" key="2">
    <source>
        <dbReference type="EMBL" id="KDP39157.1"/>
    </source>
</evidence>
<organism evidence="2 3">
    <name type="scientific">Jatropha curcas</name>
    <name type="common">Barbados nut</name>
    <dbReference type="NCBI Taxonomy" id="180498"/>
    <lineage>
        <taxon>Eukaryota</taxon>
        <taxon>Viridiplantae</taxon>
        <taxon>Streptophyta</taxon>
        <taxon>Embryophyta</taxon>
        <taxon>Tracheophyta</taxon>
        <taxon>Spermatophyta</taxon>
        <taxon>Magnoliopsida</taxon>
        <taxon>eudicotyledons</taxon>
        <taxon>Gunneridae</taxon>
        <taxon>Pentapetalae</taxon>
        <taxon>rosids</taxon>
        <taxon>fabids</taxon>
        <taxon>Malpighiales</taxon>
        <taxon>Euphorbiaceae</taxon>
        <taxon>Crotonoideae</taxon>
        <taxon>Jatropheae</taxon>
        <taxon>Jatropha</taxon>
    </lineage>
</organism>
<dbReference type="Proteomes" id="UP000027138">
    <property type="component" value="Unassembled WGS sequence"/>
</dbReference>
<keyword evidence="1" id="KW-0653">Protein transport</keyword>
<dbReference type="STRING" id="180498.A0A067KSN9"/>
<evidence type="ECO:0000256" key="1">
    <source>
        <dbReference type="RuleBase" id="RU367026"/>
    </source>
</evidence>
<comment type="function">
    <text evidence="1">May play a role in anterograde transport of membrane proteins from the endoplasmic reticulum to the Golgi.</text>
</comment>
<keyword evidence="3" id="KW-1185">Reference proteome</keyword>
<dbReference type="GO" id="GO:0005789">
    <property type="term" value="C:endoplasmic reticulum membrane"/>
    <property type="evidence" value="ECO:0007669"/>
    <property type="project" value="UniProtKB-SubCell"/>
</dbReference>
<dbReference type="PANTHER" id="PTHR12701">
    <property type="entry name" value="BCR-ASSOCIATED PROTEIN, BAP"/>
    <property type="match status" value="1"/>
</dbReference>
<comment type="similarity">
    <text evidence="1">Belongs to the BCAP29/BCAP31 family.</text>
</comment>
<dbReference type="PANTHER" id="PTHR12701:SF65">
    <property type="entry name" value="ENDOPLASMIC RETICULUM TRANSMEMBRANE PROTEIN"/>
    <property type="match status" value="1"/>
</dbReference>
<dbReference type="GO" id="GO:0006888">
    <property type="term" value="P:endoplasmic reticulum to Golgi vesicle-mediated transport"/>
    <property type="evidence" value="ECO:0007669"/>
    <property type="project" value="UniProtKB-UniRule"/>
</dbReference>
<dbReference type="GO" id="GO:0070973">
    <property type="term" value="P:protein localization to endoplasmic reticulum exit site"/>
    <property type="evidence" value="ECO:0007669"/>
    <property type="project" value="UniProtKB-UniRule"/>
</dbReference>
<keyword evidence="1" id="KW-0813">Transport</keyword>
<dbReference type="InterPro" id="IPR008417">
    <property type="entry name" value="BAP29/BAP31"/>
</dbReference>
<gene>
    <name evidence="2" type="ORF">JCGZ_00914</name>
</gene>
<sequence length="104" mass="12000">MRKVLMVGIDYMKRGRGQLVAKTVAATLFGVFSAILYSVMQIQKRTLESGVVNPTDEVLLAERLLEATLMGFSLFLAMMADRLHYYIKELYRVRKEVEQLKRLK</sequence>
<name>A0A067KSN9_JATCU</name>